<accession>A0AAN7YQJ5</accession>
<feature type="domain" description="Formyl transferase N-terminal" evidence="5">
    <location>
        <begin position="35"/>
        <end position="197"/>
    </location>
</feature>
<dbReference type="PANTHER" id="PTHR11138:SF5">
    <property type="entry name" value="METHIONYL-TRNA FORMYLTRANSFERASE, MITOCHONDRIAL"/>
    <property type="match status" value="1"/>
</dbReference>
<evidence type="ECO:0000259" key="5">
    <source>
        <dbReference type="Pfam" id="PF00551"/>
    </source>
</evidence>
<dbReference type="GO" id="GO:0005739">
    <property type="term" value="C:mitochondrion"/>
    <property type="evidence" value="ECO:0007669"/>
    <property type="project" value="TreeGrafter"/>
</dbReference>
<dbReference type="InterPro" id="IPR036477">
    <property type="entry name" value="Formyl_transf_N_sf"/>
</dbReference>
<comment type="caution">
    <text evidence="7">The sequence shown here is derived from an EMBL/GenBank/DDBJ whole genome shotgun (WGS) entry which is preliminary data.</text>
</comment>
<name>A0AAN7YQJ5_9MYCE</name>
<organism evidence="7 8">
    <name type="scientific">Dictyostelium firmibasis</name>
    <dbReference type="NCBI Taxonomy" id="79012"/>
    <lineage>
        <taxon>Eukaryota</taxon>
        <taxon>Amoebozoa</taxon>
        <taxon>Evosea</taxon>
        <taxon>Eumycetozoa</taxon>
        <taxon>Dictyostelia</taxon>
        <taxon>Dictyosteliales</taxon>
        <taxon>Dictyosteliaceae</taxon>
        <taxon>Dictyostelium</taxon>
    </lineage>
</organism>
<dbReference type="Proteomes" id="UP001344447">
    <property type="component" value="Unassembled WGS sequence"/>
</dbReference>
<dbReference type="Gene3D" id="3.40.50.12230">
    <property type="match status" value="1"/>
</dbReference>
<evidence type="ECO:0000256" key="1">
    <source>
        <dbReference type="ARBA" id="ARBA00010699"/>
    </source>
</evidence>
<dbReference type="Pfam" id="PF02911">
    <property type="entry name" value="Formyl_trans_C"/>
    <property type="match status" value="1"/>
</dbReference>
<evidence type="ECO:0000256" key="4">
    <source>
        <dbReference type="ARBA" id="ARBA00022917"/>
    </source>
</evidence>
<proteinExistence type="inferred from homology"/>
<dbReference type="InterPro" id="IPR005793">
    <property type="entry name" value="Formyl_trans_C"/>
</dbReference>
<dbReference type="InterPro" id="IPR041711">
    <property type="entry name" value="Met-tRNA-FMT_N"/>
</dbReference>
<evidence type="ECO:0000313" key="7">
    <source>
        <dbReference type="EMBL" id="KAK5578071.1"/>
    </source>
</evidence>
<keyword evidence="8" id="KW-1185">Reference proteome</keyword>
<feature type="domain" description="Formyl transferase C-terminal" evidence="6">
    <location>
        <begin position="249"/>
        <end position="377"/>
    </location>
</feature>
<dbReference type="EC" id="2.1.2.9" evidence="2"/>
<evidence type="ECO:0000259" key="6">
    <source>
        <dbReference type="Pfam" id="PF02911"/>
    </source>
</evidence>
<protein>
    <recommendedName>
        <fullName evidence="2">methionyl-tRNA formyltransferase</fullName>
        <ecNumber evidence="2">2.1.2.9</ecNumber>
    </recommendedName>
</protein>
<dbReference type="Pfam" id="PF00551">
    <property type="entry name" value="Formyl_trans_N"/>
    <property type="match status" value="1"/>
</dbReference>
<comment type="similarity">
    <text evidence="1">Belongs to the Fmt family.</text>
</comment>
<dbReference type="AlphaFoldDB" id="A0AAN7YQJ5"/>
<dbReference type="PANTHER" id="PTHR11138">
    <property type="entry name" value="METHIONYL-TRNA FORMYLTRANSFERASE"/>
    <property type="match status" value="1"/>
</dbReference>
<evidence type="ECO:0000256" key="3">
    <source>
        <dbReference type="ARBA" id="ARBA00022679"/>
    </source>
</evidence>
<evidence type="ECO:0000256" key="2">
    <source>
        <dbReference type="ARBA" id="ARBA00012261"/>
    </source>
</evidence>
<keyword evidence="4" id="KW-0648">Protein biosynthesis</keyword>
<keyword evidence="3" id="KW-0808">Transferase</keyword>
<dbReference type="InterPro" id="IPR002376">
    <property type="entry name" value="Formyl_transf_N"/>
</dbReference>
<evidence type="ECO:0000313" key="8">
    <source>
        <dbReference type="Proteomes" id="UP001344447"/>
    </source>
</evidence>
<dbReference type="EMBL" id="JAVFKY010000004">
    <property type="protein sequence ID" value="KAK5578071.1"/>
    <property type="molecule type" value="Genomic_DNA"/>
</dbReference>
<sequence length="397" mass="45516">MLLSRSIFTNKNSKLFNNFSFRYFTTSTIKSPPYRILFFGTDNVSLPILKSLHENQKLKTNNLVKELQVICPKSEKKELVEEYAIENGLKITYPDAINGMKGFQVPKITTGEGEEGNEELFDLAVVVSFGHFIPKSVLSKFKYGGINMHPSLLPRHRGAAPIYHQILSDDDNVGISVIELHHERFDCGKILKQVKLEPYDKDKILYNQLLSKLVELGSENVMSTIKEFPEFSQNALNQSEQGKTLASKVNRKMSKLEWSSQTANEIWILYKAFSDNIGLHTMIHNKKSKNDKRIKVREMLKPTDSTNEMYKQLLNDIENYEINNPPLKAGAYFLENDKSKSYHNIMWVKCKDGWVGITKLFEEGKKNTVKSSEFLFGKNIISINDKNNSIPDSQILF</sequence>
<gene>
    <name evidence="7" type="ORF">RB653_003024</name>
</gene>
<reference evidence="7 8" key="1">
    <citation type="submission" date="2023-11" db="EMBL/GenBank/DDBJ databases">
        <title>Dfirmibasis_genome.</title>
        <authorList>
            <person name="Edelbroek B."/>
            <person name="Kjellin J."/>
            <person name="Jerlstrom-Hultqvist J."/>
            <person name="Soderbom F."/>
        </authorList>
    </citation>
    <scope>NUCLEOTIDE SEQUENCE [LARGE SCALE GENOMIC DNA]</scope>
    <source>
        <strain evidence="7 8">TNS-C-14</strain>
    </source>
</reference>
<dbReference type="CDD" id="cd08646">
    <property type="entry name" value="FMT_core_Met-tRNA-FMT_N"/>
    <property type="match status" value="1"/>
</dbReference>
<dbReference type="GO" id="GO:0004479">
    <property type="term" value="F:methionyl-tRNA formyltransferase activity"/>
    <property type="evidence" value="ECO:0007669"/>
    <property type="project" value="UniProtKB-EC"/>
</dbReference>
<dbReference type="SUPFAM" id="SSF53328">
    <property type="entry name" value="Formyltransferase"/>
    <property type="match status" value="1"/>
</dbReference>